<evidence type="ECO:0000313" key="1">
    <source>
        <dbReference type="EMBL" id="AWX74184.1"/>
    </source>
</evidence>
<organism evidence="1 2">
    <name type="scientific">Bacillus velezensis</name>
    <dbReference type="NCBI Taxonomy" id="492670"/>
    <lineage>
        <taxon>Bacteria</taxon>
        <taxon>Bacillati</taxon>
        <taxon>Bacillota</taxon>
        <taxon>Bacilli</taxon>
        <taxon>Bacillales</taxon>
        <taxon>Bacillaceae</taxon>
        <taxon>Bacillus</taxon>
        <taxon>Bacillus amyloliquefaciens group</taxon>
    </lineage>
</organism>
<name>A0ABC8DE97_BACVE</name>
<sequence length="64" mass="7365">MRDHFDVTEKLDTEFSEFEGLMSKYKTCDQSYMSCDTLSTDQIREISTKLTALSETMSKIADVL</sequence>
<dbReference type="PANTHER" id="PTHR39192:SF1">
    <property type="entry name" value="IRON UPTAKE SYSTEM COMPONENT EFEO"/>
    <property type="match status" value="1"/>
</dbReference>
<protein>
    <submittedName>
        <fullName evidence="1">Uncharacterized protein</fullName>
    </submittedName>
</protein>
<dbReference type="InterPro" id="IPR050894">
    <property type="entry name" value="EfeM/EfeO_iron_uptake"/>
</dbReference>
<dbReference type="EMBL" id="CP030150">
    <property type="protein sequence ID" value="AWX74184.1"/>
    <property type="molecule type" value="Genomic_DNA"/>
</dbReference>
<dbReference type="Gene3D" id="1.20.1420.20">
    <property type="entry name" value="M75 peptidase, HXXE motif"/>
    <property type="match status" value="1"/>
</dbReference>
<reference evidence="1 2" key="1">
    <citation type="submission" date="2018-06" db="EMBL/GenBank/DDBJ databases">
        <title>Complete Genome Sequence of Bacillus velezensis DSYZ, a Plant Growth-Promoting Rhizobacterium with Antifungal Activity.</title>
        <authorList>
            <person name="Du B."/>
            <person name="Ding Y."/>
            <person name="Liu K."/>
            <person name="Yao L."/>
            <person name="Wang C."/>
            <person name="Li H."/>
            <person name="Liu H."/>
        </authorList>
    </citation>
    <scope>NUCLEOTIDE SEQUENCE [LARGE SCALE GENOMIC DNA]</scope>
    <source>
        <strain evidence="1 2">DSYZ</strain>
    </source>
</reference>
<gene>
    <name evidence="1" type="ORF">BVDSYZ_20085</name>
</gene>
<accession>A0ABC8DE97</accession>
<dbReference type="InterPro" id="IPR038352">
    <property type="entry name" value="Imelysin_sf"/>
</dbReference>
<dbReference type="PANTHER" id="PTHR39192">
    <property type="entry name" value="IRON UPTAKE SYSTEM COMPONENT EFEO"/>
    <property type="match status" value="1"/>
</dbReference>
<dbReference type="AlphaFoldDB" id="A0ABC8DE97"/>
<proteinExistence type="predicted"/>
<evidence type="ECO:0000313" key="2">
    <source>
        <dbReference type="Proteomes" id="UP000250069"/>
    </source>
</evidence>
<dbReference type="Proteomes" id="UP000250069">
    <property type="component" value="Chromosome"/>
</dbReference>